<comment type="caution">
    <text evidence="2">The sequence shown here is derived from an EMBL/GenBank/DDBJ whole genome shotgun (WGS) entry which is preliminary data.</text>
</comment>
<dbReference type="AlphaFoldDB" id="A0AAW1JAF3"/>
<sequence>MEEDKYKPPSVSEAPWLIIGHENYRRIEKQTFCTMSPLLSNNKSYTKTIVELDGKCILASSLGWLIIWDRFDPTIYSLWNPATLQSKILPPLQDAPNNEEQQPVCVLTSAPNDDIESNNNSFCVLLVFFLNQVFSCRPFDRDCKWVKQSIEHDGENMIIMKAITCNDYIYAYAYNYIFDVDDRRELFVRMKVVDDNSNSILFEPCFLEPPQNTVNYKICRVGLDYLVEVCGVVYAVYVMPRQCDHMSDYDIHKVIVWRLDLRQLKWILVESFGDRAFLLGDSSSTWCEASTSQTDAPGFQIEGDCIYLARSNCQTVHLYRLRDDSYTFLLPHPYFCRSYIGPTWFMPHNRPGPGPGPSPSLSAMVEQDKIENTCDEMKHGEDVREDQMDILSELPEDILTSIANRLHLFDYMNLRATGKKFHTVIPKPKWRQGCPSPLLLSLKDNKGKGELWDIFENRTLIVKTPHYSPEQISTIELCQGGCLLMRVGVESLQYFDLFTGAKWEYPYCPDIYIWGYACSTTPSSSDCLTIGISGYGFSFDIWCFQAASGEWECHSFKGNQDEDVGLLLNFNSSARYYNGAFYFIGVKGNIAVFKIVEGKSSWKVYHSPLTEEEQELVNSCYIVELDGQLVSVIFQEVGKKVQIFKFDILEEHWVELNDLGEHVLFLSPPLSFSVMENDRNMRNRIYLSKRMDNNIVYYSLDTGKYHIRQKRCN</sequence>
<dbReference type="InterPro" id="IPR001810">
    <property type="entry name" value="F-box_dom"/>
</dbReference>
<accession>A0AAW1JAF3</accession>
<gene>
    <name evidence="2" type="ORF">RND81_08G190700</name>
</gene>
<dbReference type="PROSITE" id="PS50181">
    <property type="entry name" value="FBOX"/>
    <property type="match status" value="1"/>
</dbReference>
<evidence type="ECO:0000313" key="2">
    <source>
        <dbReference type="EMBL" id="KAK9699706.1"/>
    </source>
</evidence>
<reference evidence="2" key="1">
    <citation type="submission" date="2024-03" db="EMBL/GenBank/DDBJ databases">
        <title>WGS assembly of Saponaria officinalis var. Norfolk2.</title>
        <authorList>
            <person name="Jenkins J."/>
            <person name="Shu S."/>
            <person name="Grimwood J."/>
            <person name="Barry K."/>
            <person name="Goodstein D."/>
            <person name="Schmutz J."/>
            <person name="Leebens-Mack J."/>
            <person name="Osbourn A."/>
        </authorList>
    </citation>
    <scope>NUCLEOTIDE SEQUENCE [LARGE SCALE GENOMIC DNA]</scope>
    <source>
        <strain evidence="2">JIC</strain>
    </source>
</reference>
<dbReference type="PANTHER" id="PTHR33127:SF69">
    <property type="entry name" value="OS09G0340800 PROTEIN"/>
    <property type="match status" value="1"/>
</dbReference>
<dbReference type="Proteomes" id="UP001443914">
    <property type="component" value="Unassembled WGS sequence"/>
</dbReference>
<dbReference type="InterPro" id="IPR005174">
    <property type="entry name" value="KIB1-4_b-propeller"/>
</dbReference>
<dbReference type="Pfam" id="PF03478">
    <property type="entry name" value="Beta-prop_KIB1-4"/>
    <property type="match status" value="2"/>
</dbReference>
<keyword evidence="3" id="KW-1185">Reference proteome</keyword>
<evidence type="ECO:0000259" key="1">
    <source>
        <dbReference type="PROSITE" id="PS50181"/>
    </source>
</evidence>
<name>A0AAW1JAF3_SAPOF</name>
<evidence type="ECO:0000313" key="3">
    <source>
        <dbReference type="Proteomes" id="UP001443914"/>
    </source>
</evidence>
<feature type="domain" description="F-box" evidence="1">
    <location>
        <begin position="388"/>
        <end position="433"/>
    </location>
</feature>
<dbReference type="PANTHER" id="PTHR33127">
    <property type="entry name" value="TRANSMEMBRANE PROTEIN"/>
    <property type="match status" value="1"/>
</dbReference>
<organism evidence="2 3">
    <name type="scientific">Saponaria officinalis</name>
    <name type="common">Common soapwort</name>
    <name type="synonym">Lychnis saponaria</name>
    <dbReference type="NCBI Taxonomy" id="3572"/>
    <lineage>
        <taxon>Eukaryota</taxon>
        <taxon>Viridiplantae</taxon>
        <taxon>Streptophyta</taxon>
        <taxon>Embryophyta</taxon>
        <taxon>Tracheophyta</taxon>
        <taxon>Spermatophyta</taxon>
        <taxon>Magnoliopsida</taxon>
        <taxon>eudicotyledons</taxon>
        <taxon>Gunneridae</taxon>
        <taxon>Pentapetalae</taxon>
        <taxon>Caryophyllales</taxon>
        <taxon>Caryophyllaceae</taxon>
        <taxon>Caryophylleae</taxon>
        <taxon>Saponaria</taxon>
    </lineage>
</organism>
<proteinExistence type="predicted"/>
<protein>
    <recommendedName>
        <fullName evidence="1">F-box domain-containing protein</fullName>
    </recommendedName>
</protein>
<dbReference type="EMBL" id="JBDFQZ010000008">
    <property type="protein sequence ID" value="KAK9699706.1"/>
    <property type="molecule type" value="Genomic_DNA"/>
</dbReference>